<evidence type="ECO:0000313" key="4">
    <source>
        <dbReference type="EMBL" id="NOV96597.1"/>
    </source>
</evidence>
<dbReference type="RefSeq" id="WP_171782755.1">
    <property type="nucleotide sequence ID" value="NZ_JABEZU010000001.1"/>
</dbReference>
<evidence type="ECO:0000256" key="2">
    <source>
        <dbReference type="SAM" id="Phobius"/>
    </source>
</evidence>
<comment type="caution">
    <text evidence="4">The sequence shown here is derived from an EMBL/GenBank/DDBJ whole genome shotgun (WGS) entry which is preliminary data.</text>
</comment>
<dbReference type="Proteomes" id="UP000757540">
    <property type="component" value="Unassembled WGS sequence"/>
</dbReference>
<keyword evidence="2" id="KW-0812">Transmembrane</keyword>
<evidence type="ECO:0000256" key="1">
    <source>
        <dbReference type="SAM" id="MobiDB-lite"/>
    </source>
</evidence>
<evidence type="ECO:0000259" key="3">
    <source>
        <dbReference type="Pfam" id="PF14534"/>
    </source>
</evidence>
<feature type="compositionally biased region" description="Low complexity" evidence="1">
    <location>
        <begin position="8"/>
        <end position="21"/>
    </location>
</feature>
<protein>
    <submittedName>
        <fullName evidence="4">Uncharacterized protein (TIGR02246 family)</fullName>
    </submittedName>
</protein>
<dbReference type="InterPro" id="IPR032710">
    <property type="entry name" value="NTF2-like_dom_sf"/>
</dbReference>
<keyword evidence="2" id="KW-0472">Membrane</keyword>
<evidence type="ECO:0000313" key="5">
    <source>
        <dbReference type="Proteomes" id="UP000757540"/>
    </source>
</evidence>
<name>A0ABX2A156_9MICO</name>
<dbReference type="Pfam" id="PF14534">
    <property type="entry name" value="DUF4440"/>
    <property type="match status" value="1"/>
</dbReference>
<dbReference type="EMBL" id="JABEZU010000001">
    <property type="protein sequence ID" value="NOV96597.1"/>
    <property type="molecule type" value="Genomic_DNA"/>
</dbReference>
<keyword evidence="5" id="KW-1185">Reference proteome</keyword>
<accession>A0ABX2A156</accession>
<dbReference type="InterPro" id="IPR027843">
    <property type="entry name" value="DUF4440"/>
</dbReference>
<dbReference type="Gene3D" id="3.10.450.50">
    <property type="match status" value="1"/>
</dbReference>
<reference evidence="4 5" key="1">
    <citation type="submission" date="2020-05" db="EMBL/GenBank/DDBJ databases">
        <title>Genomic Encyclopedia of Type Strains, Phase III (KMG-III): the genomes of soil and plant-associated and newly described type strains.</title>
        <authorList>
            <person name="Whitman W."/>
        </authorList>
    </citation>
    <scope>NUCLEOTIDE SEQUENCE [LARGE SCALE GENOMIC DNA]</scope>
    <source>
        <strain evidence="4 5">KCTC 19046</strain>
    </source>
</reference>
<proteinExistence type="predicted"/>
<dbReference type="InterPro" id="IPR011944">
    <property type="entry name" value="Steroid_delta5-4_isomerase"/>
</dbReference>
<feature type="domain" description="DUF4440" evidence="3">
    <location>
        <begin position="85"/>
        <end position="193"/>
    </location>
</feature>
<organism evidence="4 5">
    <name type="scientific">Isoptericola halotolerans</name>
    <dbReference type="NCBI Taxonomy" id="300560"/>
    <lineage>
        <taxon>Bacteria</taxon>
        <taxon>Bacillati</taxon>
        <taxon>Actinomycetota</taxon>
        <taxon>Actinomycetes</taxon>
        <taxon>Micrococcales</taxon>
        <taxon>Promicromonosporaceae</taxon>
        <taxon>Isoptericola</taxon>
    </lineage>
</organism>
<dbReference type="SUPFAM" id="SSF54427">
    <property type="entry name" value="NTF2-like"/>
    <property type="match status" value="1"/>
</dbReference>
<sequence length="224" mass="23394">MTTQTAPFDAAADTGSDTGTDFTTGPRRFRWWWVAAGAATAVTLAAVGGTVYLHGTSGVAAGGVADCADAPVSGTGDPDAAADVCAVVEGLEASWAAHDAEAYGAAFTADATYTTFAGTHYVGRQDIVDSHAALFEDVLEGTRLDSSYLALRFLTHDVAVLTVRGDTYEGDTPGTPTKVQTYTLVRADGDGSWSVAAFQNTQRKALMERVQFLWMPGTVPAAER</sequence>
<keyword evidence="2" id="KW-1133">Transmembrane helix</keyword>
<feature type="region of interest" description="Disordered" evidence="1">
    <location>
        <begin position="1"/>
        <end position="21"/>
    </location>
</feature>
<dbReference type="NCBIfam" id="TIGR02246">
    <property type="entry name" value="SgcJ/EcaC family oxidoreductase"/>
    <property type="match status" value="1"/>
</dbReference>
<gene>
    <name evidence="4" type="ORF">HDG69_001150</name>
</gene>
<feature type="transmembrane region" description="Helical" evidence="2">
    <location>
        <begin position="31"/>
        <end position="53"/>
    </location>
</feature>